<accession>A0ABS0Y055</accession>
<dbReference type="InterPro" id="IPR029068">
    <property type="entry name" value="Glyas_Bleomycin-R_OHBP_Dase"/>
</dbReference>
<keyword evidence="3" id="KW-1185">Reference proteome</keyword>
<organism evidence="2 3">
    <name type="scientific">Microvirga splendida</name>
    <dbReference type="NCBI Taxonomy" id="2795727"/>
    <lineage>
        <taxon>Bacteria</taxon>
        <taxon>Pseudomonadati</taxon>
        <taxon>Pseudomonadota</taxon>
        <taxon>Alphaproteobacteria</taxon>
        <taxon>Hyphomicrobiales</taxon>
        <taxon>Methylobacteriaceae</taxon>
        <taxon>Microvirga</taxon>
    </lineage>
</organism>
<name>A0ABS0Y055_9HYPH</name>
<dbReference type="InterPro" id="IPR025870">
    <property type="entry name" value="Glyoxalase-like_dom"/>
</dbReference>
<sequence>MTRRIDHLVVAVQDLDQAGHFYQRLGFQVGSRNRHPWGTENRIIQFDGSFIELITVGEGAAIAPHRESAFSFGGFVQDYLRNREGLAMLVLDSQDAKADAALFAENGIGAFEPFHFERTGRRPDGSETKVAFTLAFTSAEHSPRAGFFVCQQHYPENFWNPEFQRHDNQASRISSVTLTAPEPERLRAFLATFTGVEPRSPDGDDLSFRLAESHIDVLTPDDAAEIYGSIEAELDQPSLVAFAIRVEDIQRQARWLDAAEIPYQHIGSRLIVPASAAFGVAIAFEPTQF</sequence>
<gene>
    <name evidence="2" type="ORF">JAO75_09600</name>
</gene>
<dbReference type="Gene3D" id="3.10.180.10">
    <property type="entry name" value="2,3-Dihydroxybiphenyl 1,2-Dioxygenase, domain 1"/>
    <property type="match status" value="2"/>
</dbReference>
<reference evidence="3" key="1">
    <citation type="submission" date="2020-12" db="EMBL/GenBank/DDBJ databases">
        <title>Hymenobacter sp.</title>
        <authorList>
            <person name="Kim M.K."/>
        </authorList>
    </citation>
    <scope>NUCLEOTIDE SEQUENCE [LARGE SCALE GENOMIC DNA]</scope>
    <source>
        <strain evidence="3">BT325</strain>
    </source>
</reference>
<evidence type="ECO:0000259" key="1">
    <source>
        <dbReference type="Pfam" id="PF13468"/>
    </source>
</evidence>
<protein>
    <submittedName>
        <fullName evidence="2">VOC family protein</fullName>
    </submittedName>
</protein>
<proteinExistence type="predicted"/>
<dbReference type="Pfam" id="PF13468">
    <property type="entry name" value="Glyoxalase_3"/>
    <property type="match status" value="1"/>
</dbReference>
<comment type="caution">
    <text evidence="2">The sequence shown here is derived from an EMBL/GenBank/DDBJ whole genome shotgun (WGS) entry which is preliminary data.</text>
</comment>
<feature type="domain" description="Glyoxalase-like" evidence="1">
    <location>
        <begin position="5"/>
        <end position="192"/>
    </location>
</feature>
<dbReference type="PANTHER" id="PTHR40265">
    <property type="entry name" value="BLL2707 PROTEIN"/>
    <property type="match status" value="1"/>
</dbReference>
<dbReference type="EMBL" id="JAELXT010000007">
    <property type="protein sequence ID" value="MBJ6125656.1"/>
    <property type="molecule type" value="Genomic_DNA"/>
</dbReference>
<dbReference type="SUPFAM" id="SSF54593">
    <property type="entry name" value="Glyoxalase/Bleomycin resistance protein/Dihydroxybiphenyl dioxygenase"/>
    <property type="match status" value="1"/>
</dbReference>
<evidence type="ECO:0000313" key="3">
    <source>
        <dbReference type="Proteomes" id="UP000620670"/>
    </source>
</evidence>
<evidence type="ECO:0000313" key="2">
    <source>
        <dbReference type="EMBL" id="MBJ6125656.1"/>
    </source>
</evidence>
<dbReference type="PANTHER" id="PTHR40265:SF1">
    <property type="entry name" value="GLYOXALASE-LIKE DOMAIN-CONTAINING PROTEIN"/>
    <property type="match status" value="1"/>
</dbReference>
<dbReference type="Proteomes" id="UP000620670">
    <property type="component" value="Unassembled WGS sequence"/>
</dbReference>